<evidence type="ECO:0000313" key="2">
    <source>
        <dbReference type="Proteomes" id="UP001140096"/>
    </source>
</evidence>
<proteinExistence type="predicted"/>
<dbReference type="Proteomes" id="UP001140096">
    <property type="component" value="Unassembled WGS sequence"/>
</dbReference>
<dbReference type="EC" id="2.3.2.27" evidence="1"/>
<feature type="non-terminal residue" evidence="1">
    <location>
        <position position="1"/>
    </location>
</feature>
<evidence type="ECO:0000313" key="1">
    <source>
        <dbReference type="EMBL" id="KAJ2794719.1"/>
    </source>
</evidence>
<reference evidence="1" key="1">
    <citation type="submission" date="2022-07" db="EMBL/GenBank/DDBJ databases">
        <title>Phylogenomic reconstructions and comparative analyses of Kickxellomycotina fungi.</title>
        <authorList>
            <person name="Reynolds N.K."/>
            <person name="Stajich J.E."/>
            <person name="Barry K."/>
            <person name="Grigoriev I.V."/>
            <person name="Crous P."/>
            <person name="Smith M.E."/>
        </authorList>
    </citation>
    <scope>NUCLEOTIDE SEQUENCE</scope>
    <source>
        <strain evidence="1">CBS 102833</strain>
    </source>
</reference>
<accession>A0ACC1KTC4</accession>
<organism evidence="1 2">
    <name type="scientific">Coemansia furcata</name>
    <dbReference type="NCBI Taxonomy" id="417177"/>
    <lineage>
        <taxon>Eukaryota</taxon>
        <taxon>Fungi</taxon>
        <taxon>Fungi incertae sedis</taxon>
        <taxon>Zoopagomycota</taxon>
        <taxon>Kickxellomycotina</taxon>
        <taxon>Kickxellomycetes</taxon>
        <taxon>Kickxellales</taxon>
        <taxon>Kickxellaceae</taxon>
        <taxon>Coemansia</taxon>
    </lineage>
</organism>
<protein>
    <submittedName>
        <fullName evidence="1">Ubiquitin conjugation factor E4</fullName>
        <ecNumber evidence="1">2.3.2.27</ecNumber>
    </submittedName>
</protein>
<keyword evidence="2" id="KW-1185">Reference proteome</keyword>
<comment type="caution">
    <text evidence="1">The sequence shown here is derived from an EMBL/GenBank/DDBJ whole genome shotgun (WGS) entry which is preliminary data.</text>
</comment>
<keyword evidence="1" id="KW-0808">Transferase</keyword>
<dbReference type="EMBL" id="JANBUP010004166">
    <property type="protein sequence ID" value="KAJ2794719.1"/>
    <property type="molecule type" value="Genomic_DNA"/>
</dbReference>
<feature type="non-terminal residue" evidence="1">
    <location>
        <position position="341"/>
    </location>
</feature>
<sequence length="341" mass="37284">AEKSPEQWQDDALSSILSVTLDGSNTKRQGRRCLAAVASELRDEGMAALITKTTMERVLVARLEPDEVTASGISVFDYLLGSWRAVRAVIENLSGAKGKALDASVREARVGVLRDLQTLLISYMGLTLQVPDMFARVGRPGQRTIIDALLAESAENDSNKAIVAELLTELIQRFAEDGLPEVLAPIFSELALRSLARTNRSLLQPGFRKLLEALETLTAYREIAQAFVHMPTFDPEECSGRRMQTGTALGVFLGFSAFPSGDESIVQTYYADAPERSPLDCEALHAGLRNTVQFLQTALFQICDRLVRAGTEERVALTCYTLRVLATNGQRSGMQADATKV</sequence>
<keyword evidence="1" id="KW-0012">Acyltransferase</keyword>
<name>A0ACC1KTC4_9FUNG</name>
<gene>
    <name evidence="1" type="primary">UFD2_2</name>
    <name evidence="1" type="ORF">H4S07_006674</name>
</gene>